<evidence type="ECO:0000313" key="1">
    <source>
        <dbReference type="EMBL" id="AZQ42194.1"/>
    </source>
</evidence>
<dbReference type="RefSeq" id="WP_126467496.1">
    <property type="nucleotide sequence ID" value="NZ_CP034543.1"/>
</dbReference>
<dbReference type="Proteomes" id="UP000272924">
    <property type="component" value="Chromosome"/>
</dbReference>
<proteinExistence type="predicted"/>
<sequence length="214" mass="24542">MKEKSFPLISDDEVMLSEMPRMNLYDESDLISNINGDYVDKNYLEWEPIVKKIADSQVKEGQAKSYQATSAVQSVKAKKSASKSYAELAREEARADLKKKRSAAYLTSDFTAKKRSYLAVTNGNTAISHQPTAFFQKENGSELAKYSRNLKQDQYILADIKTEPSVHQPNELPQKAKNNYDFLKTSQIYNKKELQSQKERRIAQELNLTRLEEK</sequence>
<keyword evidence="2" id="KW-1185">Reference proteome</keyword>
<name>A0A3S9MSN8_9STRE</name>
<dbReference type="AlphaFoldDB" id="A0A3S9MSN8"/>
<dbReference type="EMBL" id="CP034543">
    <property type="protein sequence ID" value="AZQ42194.1"/>
    <property type="molecule type" value="Genomic_DNA"/>
</dbReference>
<organism evidence="1 2">
    <name type="scientific">Streptococcus periodonticum</name>
    <dbReference type="NCBI Taxonomy" id="2490633"/>
    <lineage>
        <taxon>Bacteria</taxon>
        <taxon>Bacillati</taxon>
        <taxon>Bacillota</taxon>
        <taxon>Bacilli</taxon>
        <taxon>Lactobacillales</taxon>
        <taxon>Streptococcaceae</taxon>
        <taxon>Streptococcus</taxon>
    </lineage>
</organism>
<evidence type="ECO:0000313" key="2">
    <source>
        <dbReference type="Proteomes" id="UP000272924"/>
    </source>
</evidence>
<dbReference type="KEGG" id="spei:EHW89_06845"/>
<protein>
    <submittedName>
        <fullName evidence="1">Cystathionine gamma-synthase</fullName>
    </submittedName>
</protein>
<reference evidence="2" key="1">
    <citation type="submission" date="2018-12" db="EMBL/GenBank/DDBJ databases">
        <title>Genome sequencing of Streptococcus sp. KCOM 2412 (= ChDC F135).</title>
        <authorList>
            <person name="Kook J.-K."/>
            <person name="Park S.-N."/>
            <person name="Lim Y.K."/>
        </authorList>
    </citation>
    <scope>NUCLEOTIDE SEQUENCE [LARGE SCALE GENOMIC DNA]</scope>
    <source>
        <strain evidence="2">KCOM 2412</strain>
    </source>
</reference>
<gene>
    <name evidence="1" type="ORF">EHW89_06845</name>
</gene>
<accession>A0A3S9MSN8</accession>